<evidence type="ECO:0000256" key="1">
    <source>
        <dbReference type="SAM" id="Phobius"/>
    </source>
</evidence>
<keyword evidence="1" id="KW-1133">Transmembrane helix</keyword>
<keyword evidence="1" id="KW-0472">Membrane</keyword>
<keyword evidence="1" id="KW-0812">Transmembrane</keyword>
<name>A0A5Q4ZX15_9GAMM</name>
<accession>A0A5Q4ZX15</accession>
<protein>
    <submittedName>
        <fullName evidence="2">Uncharacterized protein</fullName>
    </submittedName>
</protein>
<organism evidence="2">
    <name type="scientific">Aliivibrio wodanis</name>
    <dbReference type="NCBI Taxonomy" id="80852"/>
    <lineage>
        <taxon>Bacteria</taxon>
        <taxon>Pseudomonadati</taxon>
        <taxon>Pseudomonadota</taxon>
        <taxon>Gammaproteobacteria</taxon>
        <taxon>Vibrionales</taxon>
        <taxon>Vibrionaceae</taxon>
        <taxon>Aliivibrio</taxon>
    </lineage>
</organism>
<proteinExistence type="predicted"/>
<evidence type="ECO:0000313" key="2">
    <source>
        <dbReference type="EMBL" id="VVV03971.1"/>
    </source>
</evidence>
<sequence>MAKIKDVNNFKCKVFEPKTAEMSHKELKEMLKQLYEYYPFILSSEGDKTPYDTGSDYSKQWFQCYDHLLMLIDMQKQESKFHISIWISILALTVSVVGMIIRFSTNS</sequence>
<reference evidence="2" key="1">
    <citation type="submission" date="2019-09" db="EMBL/GenBank/DDBJ databases">
        <authorList>
            <person name="Hjerde E."/>
        </authorList>
    </citation>
    <scope>NUCLEOTIDE SEQUENCE</scope>
    <source>
        <strain evidence="2">06/09/160</strain>
    </source>
</reference>
<dbReference type="AlphaFoldDB" id="A0A5Q4ZX15"/>
<feature type="transmembrane region" description="Helical" evidence="1">
    <location>
        <begin position="83"/>
        <end position="103"/>
    </location>
</feature>
<gene>
    <name evidence="2" type="ORF">AW0309160_01354</name>
</gene>
<dbReference type="EMBL" id="LR721750">
    <property type="protein sequence ID" value="VVV03971.1"/>
    <property type="molecule type" value="Genomic_DNA"/>
</dbReference>